<sequence>MLSTSVCKTSIGIRRHSFCKPFHELSNGFWPLLTSPQPAIQFVPKMFYRVEVVALGWPVQWANIVVGVPLHKPIRQIEVSMEQCRNVRAGETGDPRENPLTRGIVRPIPTCENLRVNRPVVLPGSPWHEVRRLTAQSPWPQQMLLCDKRREDVPCKIPVRKRLRTNARKPLLRPGNPCEDGPTLTSGGSAVYPVSHKHCTPAASLRSLQHLVTVSPSLKKQLSSASMESVEWCGRRHWYFRTVDFGEQFVSEELEFVANLKISLRRNANSLRRGHEPRNGSLENRALPTARRRPPPETRVSDGRMTYGRMTDGRDGLLRQPVKYGTTHSKETPASRDSRVGRANDVRANDGRTRQPGKYGTTHSKETPASRDSRVGRANDGRANDGRT</sequence>
<evidence type="ECO:0000256" key="1">
    <source>
        <dbReference type="SAM" id="MobiDB-lite"/>
    </source>
</evidence>
<feature type="compositionally biased region" description="Basic and acidic residues" evidence="1">
    <location>
        <begin position="328"/>
        <end position="353"/>
    </location>
</feature>
<protein>
    <submittedName>
        <fullName evidence="2">Uncharacterized protein</fullName>
    </submittedName>
</protein>
<feature type="compositionally biased region" description="Basic and acidic residues" evidence="1">
    <location>
        <begin position="363"/>
        <end position="388"/>
    </location>
</feature>
<gene>
    <name evidence="2" type="ORF">PR048_018571</name>
</gene>
<keyword evidence="3" id="KW-1185">Reference proteome</keyword>
<proteinExistence type="predicted"/>
<comment type="caution">
    <text evidence="2">The sequence shown here is derived from an EMBL/GenBank/DDBJ whole genome shotgun (WGS) entry which is preliminary data.</text>
</comment>
<reference evidence="2 3" key="1">
    <citation type="submission" date="2023-02" db="EMBL/GenBank/DDBJ databases">
        <title>LHISI_Scaffold_Assembly.</title>
        <authorList>
            <person name="Stuart O.P."/>
            <person name="Cleave R."/>
            <person name="Magrath M.J.L."/>
            <person name="Mikheyev A.S."/>
        </authorList>
    </citation>
    <scope>NUCLEOTIDE SEQUENCE [LARGE SCALE GENOMIC DNA]</scope>
    <source>
        <strain evidence="2">Daus_M_001</strain>
        <tissue evidence="2">Leg muscle</tissue>
    </source>
</reference>
<dbReference type="EMBL" id="JARBHB010000006">
    <property type="protein sequence ID" value="KAJ8882083.1"/>
    <property type="molecule type" value="Genomic_DNA"/>
</dbReference>
<name>A0ABQ9HDD3_9NEOP</name>
<dbReference type="Proteomes" id="UP001159363">
    <property type="component" value="Chromosome 5"/>
</dbReference>
<evidence type="ECO:0000313" key="2">
    <source>
        <dbReference type="EMBL" id="KAJ8882083.1"/>
    </source>
</evidence>
<accession>A0ABQ9HDD3</accession>
<organism evidence="2 3">
    <name type="scientific">Dryococelus australis</name>
    <dbReference type="NCBI Taxonomy" id="614101"/>
    <lineage>
        <taxon>Eukaryota</taxon>
        <taxon>Metazoa</taxon>
        <taxon>Ecdysozoa</taxon>
        <taxon>Arthropoda</taxon>
        <taxon>Hexapoda</taxon>
        <taxon>Insecta</taxon>
        <taxon>Pterygota</taxon>
        <taxon>Neoptera</taxon>
        <taxon>Polyneoptera</taxon>
        <taxon>Phasmatodea</taxon>
        <taxon>Verophasmatodea</taxon>
        <taxon>Anareolatae</taxon>
        <taxon>Phasmatidae</taxon>
        <taxon>Eurycanthinae</taxon>
        <taxon>Dryococelus</taxon>
    </lineage>
</organism>
<feature type="region of interest" description="Disordered" evidence="1">
    <location>
        <begin position="271"/>
        <end position="388"/>
    </location>
</feature>
<evidence type="ECO:0000313" key="3">
    <source>
        <dbReference type="Proteomes" id="UP001159363"/>
    </source>
</evidence>